<dbReference type="Gramene" id="Solyc02g050320.2.1">
    <property type="protein sequence ID" value="Solyc02g050320.2.1.1"/>
    <property type="gene ID" value="Solyc02g050320.2"/>
</dbReference>
<sequence>AMTEVINLWPIRASHDRCCPIDAHTPMSPNRCAHAIAKDLDAVIIRWPMRVGHE</sequence>
<dbReference type="Proteomes" id="UP000004994">
    <property type="component" value="Chromosome 2"/>
</dbReference>
<dbReference type="PaxDb" id="4081-Solyc02g050320.1.1"/>
<reference evidence="1" key="2">
    <citation type="submission" date="2019-01" db="UniProtKB">
        <authorList>
            <consortium name="EnsemblPlants"/>
        </authorList>
    </citation>
    <scope>IDENTIFICATION</scope>
    <source>
        <strain evidence="1">cv. Heinz 1706</strain>
    </source>
</reference>
<proteinExistence type="predicted"/>
<evidence type="ECO:0000313" key="2">
    <source>
        <dbReference type="Proteomes" id="UP000004994"/>
    </source>
</evidence>
<protein>
    <submittedName>
        <fullName evidence="1">Uncharacterized protein</fullName>
    </submittedName>
</protein>
<reference evidence="1" key="1">
    <citation type="journal article" date="2012" name="Nature">
        <title>The tomato genome sequence provides insights into fleshy fruit evolution.</title>
        <authorList>
            <consortium name="Tomato Genome Consortium"/>
        </authorList>
    </citation>
    <scope>NUCLEOTIDE SEQUENCE [LARGE SCALE GENOMIC DNA]</scope>
    <source>
        <strain evidence="1">cv. Heinz 1706</strain>
    </source>
</reference>
<evidence type="ECO:0000313" key="1">
    <source>
        <dbReference type="EnsemblPlants" id="Solyc02g050320.2.1.1"/>
    </source>
</evidence>
<name>A0A3Q7EYJ1_SOLLC</name>
<organism evidence="1">
    <name type="scientific">Solanum lycopersicum</name>
    <name type="common">Tomato</name>
    <name type="synonym">Lycopersicon esculentum</name>
    <dbReference type="NCBI Taxonomy" id="4081"/>
    <lineage>
        <taxon>Eukaryota</taxon>
        <taxon>Viridiplantae</taxon>
        <taxon>Streptophyta</taxon>
        <taxon>Embryophyta</taxon>
        <taxon>Tracheophyta</taxon>
        <taxon>Spermatophyta</taxon>
        <taxon>Magnoliopsida</taxon>
        <taxon>eudicotyledons</taxon>
        <taxon>Gunneridae</taxon>
        <taxon>Pentapetalae</taxon>
        <taxon>asterids</taxon>
        <taxon>lamiids</taxon>
        <taxon>Solanales</taxon>
        <taxon>Solanaceae</taxon>
        <taxon>Solanoideae</taxon>
        <taxon>Solaneae</taxon>
        <taxon>Solanum</taxon>
        <taxon>Solanum subgen. Lycopersicon</taxon>
    </lineage>
</organism>
<dbReference type="AlphaFoldDB" id="A0A3Q7EYJ1"/>
<keyword evidence="2" id="KW-1185">Reference proteome</keyword>
<dbReference type="InParanoid" id="A0A3Q7EYJ1"/>
<dbReference type="EnsemblPlants" id="Solyc02g050320.2.1">
    <property type="protein sequence ID" value="Solyc02g050320.2.1.1"/>
    <property type="gene ID" value="Solyc02g050320.2"/>
</dbReference>
<accession>A0A3Q7EYJ1</accession>